<organism evidence="2 3">
    <name type="scientific">Mesorhizobium japonicum (strain LMG 29417 / CECT 9101 / MAFF 303099)</name>
    <name type="common">Mesorhizobium loti (strain MAFF 303099)</name>
    <dbReference type="NCBI Taxonomy" id="266835"/>
    <lineage>
        <taxon>Bacteria</taxon>
        <taxon>Pseudomonadati</taxon>
        <taxon>Pseudomonadota</taxon>
        <taxon>Alphaproteobacteria</taxon>
        <taxon>Hyphomicrobiales</taxon>
        <taxon>Phyllobacteriaceae</taxon>
        <taxon>Mesorhizobium</taxon>
    </lineage>
</organism>
<keyword evidence="1" id="KW-1133">Transmembrane helix</keyword>
<reference evidence="2 3" key="1">
    <citation type="journal article" date="2000" name="DNA Res.">
        <title>Complete genome structure of the nitrogen-fixing symbiotic bacterium Mesorhizobium loti.</title>
        <authorList>
            <person name="Kaneko T."/>
            <person name="Nakamura Y."/>
            <person name="Sato S."/>
            <person name="Asamizu E."/>
            <person name="Kato T."/>
            <person name="Sasamoto S."/>
            <person name="Watanabe A."/>
            <person name="Idesawa K."/>
            <person name="Ishikawa A."/>
            <person name="Kawashima K."/>
            <person name="Kimura T."/>
            <person name="Kishida Y."/>
            <person name="Kiyokawa C."/>
            <person name="Kohara M."/>
            <person name="Matsumoto M."/>
            <person name="Matsuno A."/>
            <person name="Mochizuki Y."/>
            <person name="Nakayama S."/>
            <person name="Nakazaki N."/>
            <person name="Shimpo S."/>
            <person name="Sugimoto M."/>
            <person name="Takeuchi C."/>
            <person name="Yamada M."/>
            <person name="Tabata S."/>
        </authorList>
    </citation>
    <scope>NUCLEOTIDE SEQUENCE [LARGE SCALE GENOMIC DNA]</scope>
    <source>
        <strain evidence="3">LMG 29417 / CECT 9101 / MAFF 303099</strain>
    </source>
</reference>
<name>Q98BH6_RHILO</name>
<proteinExistence type="predicted"/>
<dbReference type="RefSeq" id="WP_010913334.1">
    <property type="nucleotide sequence ID" value="NC_002678.2"/>
</dbReference>
<feature type="transmembrane region" description="Helical" evidence="1">
    <location>
        <begin position="104"/>
        <end position="122"/>
    </location>
</feature>
<sequence length="149" mass="15924">MTGEAKTIGPAGNDLSGQSTLSGMKLLDRITRLEWAVVAAVALVFYAWSGVSWWLFGLLILAPDLSMFGYLGGPRIGAIAYNALHILIVPVLLLLVGYLSGHAVAIAVALIWIAHIAIDRALGYGLKLSTGFQDTHLGRIGRKRDDLSP</sequence>
<dbReference type="InterPro" id="IPR025356">
    <property type="entry name" value="DUF4260"/>
</dbReference>
<dbReference type="AlphaFoldDB" id="Q98BH6"/>
<gene>
    <name evidence="2" type="ordered locus">mlr5572</name>
</gene>
<keyword evidence="1" id="KW-0472">Membrane</keyword>
<dbReference type="eggNOG" id="ENOG5032SZF">
    <property type="taxonomic scope" value="Bacteria"/>
</dbReference>
<evidence type="ECO:0000256" key="1">
    <source>
        <dbReference type="SAM" id="Phobius"/>
    </source>
</evidence>
<dbReference type="EMBL" id="BA000012">
    <property type="protein sequence ID" value="BAB51996.1"/>
    <property type="molecule type" value="Genomic_DNA"/>
</dbReference>
<evidence type="ECO:0000313" key="3">
    <source>
        <dbReference type="Proteomes" id="UP000000552"/>
    </source>
</evidence>
<feature type="transmembrane region" description="Helical" evidence="1">
    <location>
        <begin position="30"/>
        <end position="48"/>
    </location>
</feature>
<dbReference type="KEGG" id="mlo:mlr5572"/>
<evidence type="ECO:0000313" key="2">
    <source>
        <dbReference type="EMBL" id="BAB51996.1"/>
    </source>
</evidence>
<accession>Q98BH6</accession>
<protein>
    <submittedName>
        <fullName evidence="2">Mlr5572 protein</fullName>
    </submittedName>
</protein>
<keyword evidence="1" id="KW-0812">Transmembrane</keyword>
<feature type="transmembrane region" description="Helical" evidence="1">
    <location>
        <begin position="79"/>
        <end position="98"/>
    </location>
</feature>
<dbReference type="Proteomes" id="UP000000552">
    <property type="component" value="Chromosome"/>
</dbReference>
<dbReference type="Pfam" id="PF14079">
    <property type="entry name" value="DUF4260"/>
    <property type="match status" value="1"/>
</dbReference>
<dbReference type="HOGENOM" id="CLU_144225_0_0_5"/>